<dbReference type="Pfam" id="PF13464">
    <property type="entry name" value="RodZ_C"/>
    <property type="match status" value="1"/>
</dbReference>
<dbReference type="InterPro" id="IPR001387">
    <property type="entry name" value="Cro/C1-type_HTH"/>
</dbReference>
<dbReference type="InterPro" id="IPR025194">
    <property type="entry name" value="RodZ-like_C"/>
</dbReference>
<dbReference type="GO" id="GO:0003677">
    <property type="term" value="F:DNA binding"/>
    <property type="evidence" value="ECO:0007669"/>
    <property type="project" value="InterPro"/>
</dbReference>
<dbReference type="Pfam" id="PF13413">
    <property type="entry name" value="HTH_25"/>
    <property type="match status" value="1"/>
</dbReference>
<dbReference type="Gene3D" id="1.10.260.40">
    <property type="entry name" value="lambda repressor-like DNA-binding domains"/>
    <property type="match status" value="1"/>
</dbReference>
<evidence type="ECO:0000256" key="2">
    <source>
        <dbReference type="SAM" id="Phobius"/>
    </source>
</evidence>
<dbReference type="RefSeq" id="WP_064123858.1">
    <property type="nucleotide sequence ID" value="NZ_CP015243.1"/>
</dbReference>
<keyword evidence="5" id="KW-1185">Reference proteome</keyword>
<evidence type="ECO:0000259" key="3">
    <source>
        <dbReference type="PROSITE" id="PS50943"/>
    </source>
</evidence>
<sequence length="325" mass="34120">MSEQPSSAAPRTPTQPAGEMLRQARERKGLGIEQAAAQLNLRPSLIADLESERYDQLQVPAYRRGYLRAYARLVGIDAAEVLRAHDAIHGKSDTHEALRATPIQAVRRPSRLGKLVFRLVTVIILLVLLGLTALWWQSRDGLPNFAENTPSSDVSSDALDDEPPTPPSAPVAPAASLSGEVIDLDAALAVAGVESGEAIGGNGLQIDVGEGVNGAQLTASEAAALSNQSRSAPTQDEQASATTTGEDVLSLSFREASWVEVRDANNMVVLTGLQPAGSERSVEGAPPLRLVIGNASGVSLSFRGQPVDLPARTGGSNVARFTLGE</sequence>
<keyword evidence="2" id="KW-1133">Transmembrane helix</keyword>
<feature type="region of interest" description="Disordered" evidence="1">
    <location>
        <begin position="223"/>
        <end position="246"/>
    </location>
</feature>
<dbReference type="SUPFAM" id="SSF47413">
    <property type="entry name" value="lambda repressor-like DNA-binding domains"/>
    <property type="match status" value="1"/>
</dbReference>
<keyword evidence="2" id="KW-0472">Membrane</keyword>
<dbReference type="InterPro" id="IPR050400">
    <property type="entry name" value="Bact_Cytoskel_RodZ"/>
</dbReference>
<organism evidence="4 5">
    <name type="scientific">Halotalea alkalilenta</name>
    <dbReference type="NCBI Taxonomy" id="376489"/>
    <lineage>
        <taxon>Bacteria</taxon>
        <taxon>Pseudomonadati</taxon>
        <taxon>Pseudomonadota</taxon>
        <taxon>Gammaproteobacteria</taxon>
        <taxon>Oceanospirillales</taxon>
        <taxon>Halomonadaceae</taxon>
        <taxon>Halotalea</taxon>
    </lineage>
</organism>
<dbReference type="CDD" id="cd00093">
    <property type="entry name" value="HTH_XRE"/>
    <property type="match status" value="1"/>
</dbReference>
<dbReference type="KEGG" id="haa:A5892_17355"/>
<evidence type="ECO:0000313" key="4">
    <source>
        <dbReference type="EMBL" id="ANF59008.1"/>
    </source>
</evidence>
<evidence type="ECO:0000313" key="5">
    <source>
        <dbReference type="Proteomes" id="UP000077875"/>
    </source>
</evidence>
<dbReference type="STRING" id="376489.A5892_17355"/>
<dbReference type="Proteomes" id="UP000077875">
    <property type="component" value="Chromosome"/>
</dbReference>
<reference evidence="4 5" key="1">
    <citation type="submission" date="2016-04" db="EMBL/GenBank/DDBJ databases">
        <title>Complete Genome Sequence of Halotalea alkalilenta IHB B 13600.</title>
        <authorList>
            <person name="Swarnkar M.K."/>
            <person name="Sharma A."/>
            <person name="Kaushal K."/>
            <person name="Soni R."/>
            <person name="Rana S."/>
            <person name="Singh A.K."/>
            <person name="Gulati A."/>
        </authorList>
    </citation>
    <scope>NUCLEOTIDE SEQUENCE [LARGE SCALE GENOMIC DNA]</scope>
    <source>
        <strain evidence="4 5">IHB B 13600</strain>
    </source>
</reference>
<protein>
    <recommendedName>
        <fullName evidence="3">HTH cro/C1-type domain-containing protein</fullName>
    </recommendedName>
</protein>
<evidence type="ECO:0000256" key="1">
    <source>
        <dbReference type="SAM" id="MobiDB-lite"/>
    </source>
</evidence>
<proteinExistence type="predicted"/>
<dbReference type="PANTHER" id="PTHR34475:SF1">
    <property type="entry name" value="CYTOSKELETON PROTEIN RODZ"/>
    <property type="match status" value="1"/>
</dbReference>
<accession>A0A172YIF8</accession>
<dbReference type="EMBL" id="CP015243">
    <property type="protein sequence ID" value="ANF59008.1"/>
    <property type="molecule type" value="Genomic_DNA"/>
</dbReference>
<feature type="region of interest" description="Disordered" evidence="1">
    <location>
        <begin position="147"/>
        <end position="173"/>
    </location>
</feature>
<dbReference type="PANTHER" id="PTHR34475">
    <property type="match status" value="1"/>
</dbReference>
<dbReference type="AlphaFoldDB" id="A0A172YIF8"/>
<feature type="compositionally biased region" description="Polar residues" evidence="1">
    <location>
        <begin position="223"/>
        <end position="245"/>
    </location>
</feature>
<feature type="domain" description="HTH cro/C1-type" evidence="3">
    <location>
        <begin position="21"/>
        <end position="54"/>
    </location>
</feature>
<name>A0A172YIF8_9GAMM</name>
<feature type="transmembrane region" description="Helical" evidence="2">
    <location>
        <begin position="115"/>
        <end position="136"/>
    </location>
</feature>
<dbReference type="InterPro" id="IPR010982">
    <property type="entry name" value="Lambda_DNA-bd_dom_sf"/>
</dbReference>
<dbReference type="PROSITE" id="PS50943">
    <property type="entry name" value="HTH_CROC1"/>
    <property type="match status" value="1"/>
</dbReference>
<dbReference type="SMART" id="SM00530">
    <property type="entry name" value="HTH_XRE"/>
    <property type="match status" value="1"/>
</dbReference>
<keyword evidence="2" id="KW-0812">Transmembrane</keyword>
<gene>
    <name evidence="4" type="ORF">A5892_17355</name>
</gene>